<dbReference type="Gene3D" id="3.40.630.10">
    <property type="entry name" value="Zn peptidases"/>
    <property type="match status" value="1"/>
</dbReference>
<keyword evidence="1" id="KW-0645">Protease</keyword>
<sequence>MAATNIQEFVDSNRTKNIDELIALVKQKSISSSGEGMQETVEKVSALLEDIQAKTQVIQTAGHPIVFGEIKGQQEFTVLLYGHYDVMAPDPVDAWVSPPFEPNVRDGRLYGRGVGDNKGQLMAQLLGIKAYLEIHKQLPFHVKFVFEGEEEQGSANLGSFVEQHKDDLLKSDLAISIDGSCHESGAPVLRLGVRGMLYVELEAVSASQDNHSGNTGNIIKNPAWKLVELLSQMQGNDGKVAIKDFYKGVQAPNEQEKAILHQIPYDSETLAAKIGLPNLTLSQEEYFTKLMYEPTLNISGINSGYVDAGAKTVIPSKALLKLDMRLVGKQNPDEIYQNIEKMIEPIEGVSVIKMVSTPPSSTNIDSIFVKPVLAALEQGFGTDPILEPVMPGTLPNYVWTDILNVPVLIVPYANFDQANHAPNENLKLVNFESGIKSTYHIISEISKIIEGGVKQNEYVKGSSI</sequence>
<keyword evidence="6" id="KW-1185">Reference proteome</keyword>
<evidence type="ECO:0000256" key="2">
    <source>
        <dbReference type="ARBA" id="ARBA00022723"/>
    </source>
</evidence>
<protein>
    <submittedName>
        <fullName evidence="5">M20/M25/M40 family metallo-hydrolase</fullName>
    </submittedName>
</protein>
<dbReference type="Pfam" id="PF01546">
    <property type="entry name" value="Peptidase_M20"/>
    <property type="match status" value="1"/>
</dbReference>
<dbReference type="Proteomes" id="UP000288024">
    <property type="component" value="Unassembled WGS sequence"/>
</dbReference>
<dbReference type="PANTHER" id="PTHR43270">
    <property type="entry name" value="BETA-ALA-HIS DIPEPTIDASE"/>
    <property type="match status" value="1"/>
</dbReference>
<accession>A0A437K6M3</accession>
<evidence type="ECO:0000256" key="1">
    <source>
        <dbReference type="ARBA" id="ARBA00022670"/>
    </source>
</evidence>
<keyword evidence="2" id="KW-0479">Metal-binding</keyword>
<dbReference type="RefSeq" id="WP_127740561.1">
    <property type="nucleotide sequence ID" value="NZ_RZTZ01000011.1"/>
</dbReference>
<dbReference type="SUPFAM" id="SSF53187">
    <property type="entry name" value="Zn-dependent exopeptidases"/>
    <property type="match status" value="1"/>
</dbReference>
<keyword evidence="3 5" id="KW-0378">Hydrolase</keyword>
<feature type="domain" description="Peptidase M20 dimerisation" evidence="4">
    <location>
        <begin position="192"/>
        <end position="345"/>
    </location>
</feature>
<reference evidence="5 6" key="1">
    <citation type="submission" date="2019-01" db="EMBL/GenBank/DDBJ databases">
        <title>Bacillus sp. M5HDSG1-1, whole genome shotgun sequence.</title>
        <authorList>
            <person name="Tuo L."/>
        </authorList>
    </citation>
    <scope>NUCLEOTIDE SEQUENCE [LARGE SCALE GENOMIC DNA]</scope>
    <source>
        <strain evidence="5 6">M5HDSG1-1</strain>
    </source>
</reference>
<proteinExistence type="predicted"/>
<evidence type="ECO:0000313" key="5">
    <source>
        <dbReference type="EMBL" id="RVT58893.1"/>
    </source>
</evidence>
<evidence type="ECO:0000259" key="4">
    <source>
        <dbReference type="Pfam" id="PF07687"/>
    </source>
</evidence>
<dbReference type="GO" id="GO:0046872">
    <property type="term" value="F:metal ion binding"/>
    <property type="evidence" value="ECO:0007669"/>
    <property type="project" value="UniProtKB-KW"/>
</dbReference>
<dbReference type="Pfam" id="PF07687">
    <property type="entry name" value="M20_dimer"/>
    <property type="match status" value="1"/>
</dbReference>
<dbReference type="AlphaFoldDB" id="A0A437K6M3"/>
<organism evidence="5 6">
    <name type="scientific">Niallia taxi</name>
    <dbReference type="NCBI Taxonomy" id="2499688"/>
    <lineage>
        <taxon>Bacteria</taxon>
        <taxon>Bacillati</taxon>
        <taxon>Bacillota</taxon>
        <taxon>Bacilli</taxon>
        <taxon>Bacillales</taxon>
        <taxon>Bacillaceae</taxon>
        <taxon>Niallia</taxon>
    </lineage>
</organism>
<dbReference type="InterPro" id="IPR002933">
    <property type="entry name" value="Peptidase_M20"/>
</dbReference>
<dbReference type="EMBL" id="RZTZ01000011">
    <property type="protein sequence ID" value="RVT58893.1"/>
    <property type="molecule type" value="Genomic_DNA"/>
</dbReference>
<dbReference type="InterPro" id="IPR051458">
    <property type="entry name" value="Cyt/Met_Dipeptidase"/>
</dbReference>
<evidence type="ECO:0000313" key="6">
    <source>
        <dbReference type="Proteomes" id="UP000288024"/>
    </source>
</evidence>
<comment type="caution">
    <text evidence="5">The sequence shown here is derived from an EMBL/GenBank/DDBJ whole genome shotgun (WGS) entry which is preliminary data.</text>
</comment>
<evidence type="ECO:0000256" key="3">
    <source>
        <dbReference type="ARBA" id="ARBA00022801"/>
    </source>
</evidence>
<dbReference type="GO" id="GO:0006508">
    <property type="term" value="P:proteolysis"/>
    <property type="evidence" value="ECO:0007669"/>
    <property type="project" value="UniProtKB-KW"/>
</dbReference>
<dbReference type="PANTHER" id="PTHR43270:SF8">
    <property type="entry name" value="DI- AND TRIPEPTIDASE DUG2-RELATED"/>
    <property type="match status" value="1"/>
</dbReference>
<dbReference type="Gene3D" id="3.30.70.360">
    <property type="match status" value="1"/>
</dbReference>
<dbReference type="GO" id="GO:0008233">
    <property type="term" value="F:peptidase activity"/>
    <property type="evidence" value="ECO:0007669"/>
    <property type="project" value="UniProtKB-KW"/>
</dbReference>
<name>A0A437K6M3_9BACI</name>
<gene>
    <name evidence="5" type="ORF">EM808_21290</name>
</gene>
<dbReference type="InterPro" id="IPR011650">
    <property type="entry name" value="Peptidase_M20_dimer"/>
</dbReference>